<dbReference type="Pfam" id="PF24705">
    <property type="entry name" value="DUF7668"/>
    <property type="match status" value="1"/>
</dbReference>
<evidence type="ECO:0000313" key="3">
    <source>
        <dbReference type="Proteomes" id="UP000623461"/>
    </source>
</evidence>
<accession>A0ABQ2HWN7</accession>
<protein>
    <recommendedName>
        <fullName evidence="1">DUF7668 domain-containing protein</fullName>
    </recommendedName>
</protein>
<reference evidence="3" key="1">
    <citation type="journal article" date="2019" name="Int. J. Syst. Evol. Microbiol.">
        <title>The Global Catalogue of Microorganisms (GCM) 10K type strain sequencing project: providing services to taxonomists for standard genome sequencing and annotation.</title>
        <authorList>
            <consortium name="The Broad Institute Genomics Platform"/>
            <consortium name="The Broad Institute Genome Sequencing Center for Infectious Disease"/>
            <person name="Wu L."/>
            <person name="Ma J."/>
        </authorList>
    </citation>
    <scope>NUCLEOTIDE SEQUENCE [LARGE SCALE GENOMIC DNA]</scope>
    <source>
        <strain evidence="3">JCM 1365</strain>
    </source>
</reference>
<evidence type="ECO:0000259" key="1">
    <source>
        <dbReference type="Pfam" id="PF24705"/>
    </source>
</evidence>
<evidence type="ECO:0000313" key="2">
    <source>
        <dbReference type="EMBL" id="GGM93897.1"/>
    </source>
</evidence>
<comment type="caution">
    <text evidence="2">The sequence shown here is derived from an EMBL/GenBank/DDBJ whole genome shotgun (WGS) entry which is preliminary data.</text>
</comment>
<sequence>MSAHQGASRVYSLAVGTIPEQHRPAVRSALEELVEGRRPDLLVWVRNYGASGAELITQPEEIWDHPETDYLEREDGTAAIVVPLWTVQESPSDLSAELEMTAAGAVELTDVHVL</sequence>
<dbReference type="Proteomes" id="UP000623461">
    <property type="component" value="Unassembled WGS sequence"/>
</dbReference>
<dbReference type="InterPro" id="IPR056085">
    <property type="entry name" value="DUF7668"/>
</dbReference>
<dbReference type="EMBL" id="BMNZ01000003">
    <property type="protein sequence ID" value="GGM93897.1"/>
    <property type="molecule type" value="Genomic_DNA"/>
</dbReference>
<feature type="domain" description="DUF7668" evidence="1">
    <location>
        <begin position="30"/>
        <end position="114"/>
    </location>
</feature>
<proteinExistence type="predicted"/>
<gene>
    <name evidence="2" type="ORF">GCM10009721_20030</name>
</gene>
<name>A0ABQ2HWN7_9MICO</name>
<keyword evidence="3" id="KW-1185">Reference proteome</keyword>
<organism evidence="2 3">
    <name type="scientific">Terrabacter tumescens</name>
    <dbReference type="NCBI Taxonomy" id="60443"/>
    <lineage>
        <taxon>Bacteria</taxon>
        <taxon>Bacillati</taxon>
        <taxon>Actinomycetota</taxon>
        <taxon>Actinomycetes</taxon>
        <taxon>Micrococcales</taxon>
        <taxon>Intrasporangiaceae</taxon>
        <taxon>Terrabacter</taxon>
    </lineage>
</organism>